<feature type="region of interest" description="Disordered" evidence="1">
    <location>
        <begin position="512"/>
        <end position="559"/>
    </location>
</feature>
<feature type="compositionally biased region" description="Gly residues" evidence="1">
    <location>
        <begin position="520"/>
        <end position="536"/>
    </location>
</feature>
<keyword evidence="2" id="KW-0812">Transmembrane</keyword>
<feature type="transmembrane region" description="Helical" evidence="2">
    <location>
        <begin position="21"/>
        <end position="42"/>
    </location>
</feature>
<keyword evidence="2" id="KW-1133">Transmembrane helix</keyword>
<keyword evidence="2" id="KW-0472">Membrane</keyword>
<dbReference type="EMBL" id="CDMZ01002898">
    <property type="protein sequence ID" value="CEM44325.1"/>
    <property type="molecule type" value="Genomic_DNA"/>
</dbReference>
<protein>
    <recommendedName>
        <fullName evidence="3">ABC1 atypical kinase-like domain-containing protein</fullName>
    </recommendedName>
</protein>
<dbReference type="VEuPathDB" id="CryptoDB:Cvel_28252"/>
<dbReference type="AlphaFoldDB" id="A0A0G4HJW0"/>
<evidence type="ECO:0000256" key="1">
    <source>
        <dbReference type="SAM" id="MobiDB-lite"/>
    </source>
</evidence>
<dbReference type="SUPFAM" id="SSF56112">
    <property type="entry name" value="Protein kinase-like (PK-like)"/>
    <property type="match status" value="1"/>
</dbReference>
<dbReference type="PANTHER" id="PTHR45890">
    <property type="entry name" value="AARF DOMAIN CONTAINING KINASE 2 (PREDICTED)"/>
    <property type="match status" value="1"/>
</dbReference>
<gene>
    <name evidence="4" type="ORF">Cvel_28252</name>
</gene>
<evidence type="ECO:0000313" key="4">
    <source>
        <dbReference type="EMBL" id="CEM44325.1"/>
    </source>
</evidence>
<proteinExistence type="predicted"/>
<dbReference type="InterPro" id="IPR004147">
    <property type="entry name" value="ABC1_dom"/>
</dbReference>
<dbReference type="Pfam" id="PF03109">
    <property type="entry name" value="ABC1"/>
    <property type="match status" value="1"/>
</dbReference>
<feature type="domain" description="ABC1 atypical kinase-like" evidence="3">
    <location>
        <begin position="89"/>
        <end position="356"/>
    </location>
</feature>
<organism evidence="4">
    <name type="scientific">Chromera velia CCMP2878</name>
    <dbReference type="NCBI Taxonomy" id="1169474"/>
    <lineage>
        <taxon>Eukaryota</taxon>
        <taxon>Sar</taxon>
        <taxon>Alveolata</taxon>
        <taxon>Colpodellida</taxon>
        <taxon>Chromeraceae</taxon>
        <taxon>Chromera</taxon>
    </lineage>
</organism>
<evidence type="ECO:0000259" key="3">
    <source>
        <dbReference type="Pfam" id="PF03109"/>
    </source>
</evidence>
<dbReference type="PANTHER" id="PTHR45890:SF1">
    <property type="entry name" value="AARF DOMAIN CONTAINING KINASE 2"/>
    <property type="match status" value="1"/>
</dbReference>
<sequence length="559" mass="63012">MEREETRFHWIQRLIWQGCRSFVLFCIFFPVAAAAPICWYLEGEYRKWWNRFFCWSLRAAGPAFIKFGQWFAARPDLSPPDLAEELATLHECAPSHDMKTSVRILEETFNRPVGELFESIDPQPIGSGSIGQVHRARLKADLPLEEAGHEVAVKIRHPGVSDKIEMDFALIHQVGRLLDRLPAFKGYRIDEMVATFHTAVAAQVDLTHEALQLEVMRKNFRLWKHVTLPRPIYPLVTHQVLVESWEEGKSIAAVNKESSNAIARQVAMLGVHTLMKMMLFDRCLHTDLHPGNIMVREKPLEGFARWSAEAKRWAYSNLPFFWKNGKERADAVPRTRAHLVLLDAGMTAELTKRECGLLKDFFDGIRKFVGEQVARAVFELSPGAPRELKDKFVKEMKSLLAECRRQWTAGVTSLSSGENCLAAALECCRTCQVALEGNFCAVIVTTMMLEHVQQRLYPEIEIDSIMHMMVAFKEVVERFPMVSDLTDFLLNISASMEHKPLSSYLNFGSGYPQKDPPGSAGAGGSWEDGQRGGGRKGAAPHHPEQQQSVAGVILSGNPS</sequence>
<dbReference type="InterPro" id="IPR052402">
    <property type="entry name" value="ADCK_kinase"/>
</dbReference>
<name>A0A0G4HJW0_9ALVE</name>
<reference evidence="4" key="1">
    <citation type="submission" date="2014-11" db="EMBL/GenBank/DDBJ databases">
        <authorList>
            <person name="Otto D Thomas"/>
            <person name="Naeem Raeece"/>
        </authorList>
    </citation>
    <scope>NUCLEOTIDE SEQUENCE</scope>
</reference>
<dbReference type="InterPro" id="IPR011009">
    <property type="entry name" value="Kinase-like_dom_sf"/>
</dbReference>
<evidence type="ECO:0000256" key="2">
    <source>
        <dbReference type="SAM" id="Phobius"/>
    </source>
</evidence>
<accession>A0A0G4HJW0</accession>
<dbReference type="PhylomeDB" id="A0A0G4HJW0"/>